<dbReference type="Gene3D" id="1.20.1250.20">
    <property type="entry name" value="MFS general substrate transporter like domains"/>
    <property type="match status" value="2"/>
</dbReference>
<evidence type="ECO:0000256" key="1">
    <source>
        <dbReference type="ARBA" id="ARBA00022692"/>
    </source>
</evidence>
<accession>A0ABW1NZI7</accession>
<gene>
    <name evidence="5" type="ORF">ACFP3R_00585</name>
</gene>
<feature type="transmembrane region" description="Helical" evidence="4">
    <location>
        <begin position="210"/>
        <end position="228"/>
    </location>
</feature>
<organism evidence="5 6">
    <name type="scientific">Saccharothrix lopnurensis</name>
    <dbReference type="NCBI Taxonomy" id="1670621"/>
    <lineage>
        <taxon>Bacteria</taxon>
        <taxon>Bacillati</taxon>
        <taxon>Actinomycetota</taxon>
        <taxon>Actinomycetes</taxon>
        <taxon>Pseudonocardiales</taxon>
        <taxon>Pseudonocardiaceae</taxon>
        <taxon>Saccharothrix</taxon>
    </lineage>
</organism>
<feature type="transmembrane region" description="Helical" evidence="4">
    <location>
        <begin position="337"/>
        <end position="359"/>
    </location>
</feature>
<evidence type="ECO:0000256" key="2">
    <source>
        <dbReference type="ARBA" id="ARBA00022989"/>
    </source>
</evidence>
<keyword evidence="1 4" id="KW-0812">Transmembrane</keyword>
<name>A0ABW1NZI7_9PSEU</name>
<dbReference type="PANTHER" id="PTHR23121:SF9">
    <property type="entry name" value="SODIUM-DEPENDENT GLUCOSE TRANSPORTER 1"/>
    <property type="match status" value="1"/>
</dbReference>
<feature type="transmembrane region" description="Helical" evidence="4">
    <location>
        <begin position="107"/>
        <end position="130"/>
    </location>
</feature>
<dbReference type="InterPro" id="IPR036259">
    <property type="entry name" value="MFS_trans_sf"/>
</dbReference>
<proteinExistence type="predicted"/>
<feature type="transmembrane region" description="Helical" evidence="4">
    <location>
        <begin position="170"/>
        <end position="190"/>
    </location>
</feature>
<evidence type="ECO:0000256" key="3">
    <source>
        <dbReference type="ARBA" id="ARBA00023136"/>
    </source>
</evidence>
<dbReference type="SUPFAM" id="SSF103473">
    <property type="entry name" value="MFS general substrate transporter"/>
    <property type="match status" value="1"/>
</dbReference>
<feature type="transmembrane region" description="Helical" evidence="4">
    <location>
        <begin position="278"/>
        <end position="296"/>
    </location>
</feature>
<keyword evidence="3 4" id="KW-0472">Membrane</keyword>
<protein>
    <submittedName>
        <fullName evidence="5">MFS transporter</fullName>
    </submittedName>
</protein>
<feature type="transmembrane region" description="Helical" evidence="4">
    <location>
        <begin position="18"/>
        <end position="39"/>
    </location>
</feature>
<sequence length="360" mass="37602">MGSTVAAPPSRRPTGRAAAYFLCFVLVGVLSTMLGPSLLTLSEMTGSPLRSLGLLFTVDSFGSVCGSLLAGWLLNRFATHLQAVAGLVGITALLVVLPLLTEPVLLLPAWWALGLCKTFLIVTVNTLLIWERAGRVGPSMNVADFFLGFGSLVMPVLIAQSLQGTGQLRWAYWSAAVLSVTLITWMLRMLPGPTGSKEEKPRGGSGGKRVVAAVAAMLFLYVGAELSFSGWLPAYVHDQGVAGSAAEAAYFASLFWIAVTIGRLLWLPLAARYPPQRLLLAAFGGCVLSLALVLAAGASTPLVVAGTVGFGLAMAPVFPSAFTLLDRKVTVTGRVSAVCLCAASVGAMFFPPVIGQFVVG</sequence>
<evidence type="ECO:0000313" key="6">
    <source>
        <dbReference type="Proteomes" id="UP001596220"/>
    </source>
</evidence>
<evidence type="ECO:0000313" key="5">
    <source>
        <dbReference type="EMBL" id="MFC6087762.1"/>
    </source>
</evidence>
<dbReference type="RefSeq" id="WP_380631664.1">
    <property type="nucleotide sequence ID" value="NZ_JBHSQO010000001.1"/>
</dbReference>
<feature type="transmembrane region" description="Helical" evidence="4">
    <location>
        <begin position="248"/>
        <end position="266"/>
    </location>
</feature>
<evidence type="ECO:0000256" key="4">
    <source>
        <dbReference type="SAM" id="Phobius"/>
    </source>
</evidence>
<dbReference type="Pfam" id="PF07690">
    <property type="entry name" value="MFS_1"/>
    <property type="match status" value="1"/>
</dbReference>
<reference evidence="6" key="1">
    <citation type="journal article" date="2019" name="Int. J. Syst. Evol. Microbiol.">
        <title>The Global Catalogue of Microorganisms (GCM) 10K type strain sequencing project: providing services to taxonomists for standard genome sequencing and annotation.</title>
        <authorList>
            <consortium name="The Broad Institute Genomics Platform"/>
            <consortium name="The Broad Institute Genome Sequencing Center for Infectious Disease"/>
            <person name="Wu L."/>
            <person name="Ma J."/>
        </authorList>
    </citation>
    <scope>NUCLEOTIDE SEQUENCE [LARGE SCALE GENOMIC DNA]</scope>
    <source>
        <strain evidence="6">CGMCC 4.7246</strain>
    </source>
</reference>
<keyword evidence="2 4" id="KW-1133">Transmembrane helix</keyword>
<feature type="transmembrane region" description="Helical" evidence="4">
    <location>
        <begin position="302"/>
        <end position="325"/>
    </location>
</feature>
<dbReference type="Proteomes" id="UP001596220">
    <property type="component" value="Unassembled WGS sequence"/>
</dbReference>
<dbReference type="EMBL" id="JBHSQO010000001">
    <property type="protein sequence ID" value="MFC6087762.1"/>
    <property type="molecule type" value="Genomic_DNA"/>
</dbReference>
<feature type="transmembrane region" description="Helical" evidence="4">
    <location>
        <begin position="142"/>
        <end position="158"/>
    </location>
</feature>
<feature type="transmembrane region" description="Helical" evidence="4">
    <location>
        <begin position="51"/>
        <end position="74"/>
    </location>
</feature>
<comment type="caution">
    <text evidence="5">The sequence shown here is derived from an EMBL/GenBank/DDBJ whole genome shotgun (WGS) entry which is preliminary data.</text>
</comment>
<feature type="transmembrane region" description="Helical" evidence="4">
    <location>
        <begin position="81"/>
        <end position="101"/>
    </location>
</feature>
<keyword evidence="6" id="KW-1185">Reference proteome</keyword>
<dbReference type="InterPro" id="IPR011701">
    <property type="entry name" value="MFS"/>
</dbReference>
<dbReference type="PANTHER" id="PTHR23121">
    <property type="entry name" value="SODIUM-DEPENDENT GLUCOSE TRANSPORTER 1"/>
    <property type="match status" value="1"/>
</dbReference>